<dbReference type="GO" id="GO:0005634">
    <property type="term" value="C:nucleus"/>
    <property type="evidence" value="ECO:0007669"/>
    <property type="project" value="TreeGrafter"/>
</dbReference>
<dbReference type="NCBIfam" id="TIGR00555">
    <property type="entry name" value="panK_eukar"/>
    <property type="match status" value="1"/>
</dbReference>
<evidence type="ECO:0000256" key="3">
    <source>
        <dbReference type="ARBA" id="ARBA00001967"/>
    </source>
</evidence>
<feature type="domain" description="Damage-control phosphatase ARMT1-like metal-binding" evidence="18">
    <location>
        <begin position="455"/>
        <end position="731"/>
    </location>
</feature>
<reference evidence="21 22" key="1">
    <citation type="journal article" date="2018" name="Nat. Microbiol.">
        <title>Leveraging single-cell genomics to expand the fungal tree of life.</title>
        <authorList>
            <person name="Ahrendt S.R."/>
            <person name="Quandt C.A."/>
            <person name="Ciobanu D."/>
            <person name="Clum A."/>
            <person name="Salamov A."/>
            <person name="Andreopoulos B."/>
            <person name="Cheng J.F."/>
            <person name="Woyke T."/>
            <person name="Pelin A."/>
            <person name="Henrissat B."/>
            <person name="Reynolds N.K."/>
            <person name="Benny G.L."/>
            <person name="Smith M.E."/>
            <person name="James T.Y."/>
            <person name="Grigoriev I.V."/>
        </authorList>
    </citation>
    <scope>NUCLEOTIDE SEQUENCE [LARGE SCALE GENOMIC DNA]</scope>
    <source>
        <strain evidence="21 22">ATCC 52028</strain>
    </source>
</reference>
<sequence length="759" mass="82265">MNLHGASIVVDPEAAAPSADARHIALPHQSDLVPTIAIDVGGSLAKIVWFSQHGQGGRLNFAKFETARIDAIIHFLKARAISADEAMHPAIILKATGGGAYKFHDRFTQELGVVVRKEDEMAALITGLNFLLQQIPNEVFTYDERRVAQGQDAMRYETDAFHAAQYPYLLVNIGSGVSMLKVTGPQAFERVNGTSLGGGTLWGLLSLLTKASSFDEMLALASQGDNKNVDMLVGDIYGGDYGKIGLKGSTIASSFGKVIRMSPEERAHVKEPDIARSLLFLISNNLAQIAYLTAQHHAIDRIYFSGFFIRAHPTTMNTLSYGVHYWSKGAVQALFLRHEGYLGALGAFFTGDSVASSSRQRAPFDGAAFAEDFAKAEVITPYTAVGSLATVGRFGPLACLRRPYRPDTIHSTGSGRDALLWINSMKRASPFVELIQAHDPSPSAALRAAEFSRLYRDHMERLEKEPHLYGHLSLRFLLDLREQCLREMGFSDIFAPIKAKDTEIALQSLAACVAATDALASDRERFLALVSNVLAGNMYDWGAAALQDALFCGAGSMPLSSAAAKINPGTASHDSNSSPRIITAFPRKMLLFTDNSGPDAVLGILPLARFFLQRGTHVILAANDRPALNDITAEELTALIPRTRTIDPVWADALARGQLQVMDSGSDSTCLDLTRLAHALVDAAADIDFVVIEGMGRAIHTNFLARFTVPALKIGVFKNAHVAEALGVRLFDPLVKFELPDDPPTDASCIRCETLSIQE</sequence>
<keyword evidence="13" id="KW-0378">Hydrolase</keyword>
<dbReference type="GO" id="GO:0005829">
    <property type="term" value="C:cytosol"/>
    <property type="evidence" value="ECO:0007669"/>
    <property type="project" value="TreeGrafter"/>
</dbReference>
<keyword evidence="16" id="KW-0464">Manganese</keyword>
<keyword evidence="12" id="KW-0418">Kinase</keyword>
<keyword evidence="8" id="KW-0533">Nickel</keyword>
<dbReference type="EMBL" id="ML014349">
    <property type="protein sequence ID" value="RKO98878.1"/>
    <property type="molecule type" value="Genomic_DNA"/>
</dbReference>
<comment type="cofactor">
    <cofactor evidence="2">
        <name>Mn(2+)</name>
        <dbReference type="ChEBI" id="CHEBI:29035"/>
    </cofactor>
</comment>
<evidence type="ECO:0000256" key="15">
    <source>
        <dbReference type="ARBA" id="ARBA00022993"/>
    </source>
</evidence>
<dbReference type="OrthoDB" id="498611at2759"/>
<comment type="cofactor">
    <cofactor evidence="3">
        <name>Ni(2+)</name>
        <dbReference type="ChEBI" id="CHEBI:49786"/>
    </cofactor>
</comment>
<keyword evidence="11" id="KW-0547">Nucleotide-binding</keyword>
<accession>A0A4P9X1S5</accession>
<evidence type="ECO:0000313" key="20">
    <source>
        <dbReference type="EMBL" id="RKO98878.1"/>
    </source>
</evidence>
<evidence type="ECO:0000256" key="11">
    <source>
        <dbReference type="ARBA" id="ARBA00022741"/>
    </source>
</evidence>
<organism evidence="20 22">
    <name type="scientific">Caulochytrium protostelioides</name>
    <dbReference type="NCBI Taxonomy" id="1555241"/>
    <lineage>
        <taxon>Eukaryota</taxon>
        <taxon>Fungi</taxon>
        <taxon>Fungi incertae sedis</taxon>
        <taxon>Chytridiomycota</taxon>
        <taxon>Chytridiomycota incertae sedis</taxon>
        <taxon>Chytridiomycetes</taxon>
        <taxon>Caulochytriales</taxon>
        <taxon>Caulochytriaceae</taxon>
        <taxon>Caulochytrium</taxon>
    </lineage>
</organism>
<dbReference type="GO" id="GO:0016787">
    <property type="term" value="F:hydrolase activity"/>
    <property type="evidence" value="ECO:0007669"/>
    <property type="project" value="UniProtKB-KW"/>
</dbReference>
<dbReference type="GO" id="GO:0004594">
    <property type="term" value="F:pantothenate kinase activity"/>
    <property type="evidence" value="ECO:0007669"/>
    <property type="project" value="UniProtKB-EC"/>
</dbReference>
<dbReference type="CDD" id="cd24123">
    <property type="entry name" value="ASKHA_NBD_PanK-II_Pank4"/>
    <property type="match status" value="1"/>
</dbReference>
<dbReference type="EMBL" id="ML009189">
    <property type="protein sequence ID" value="RKO97700.1"/>
    <property type="molecule type" value="Genomic_DNA"/>
</dbReference>
<evidence type="ECO:0000256" key="5">
    <source>
        <dbReference type="ARBA" id="ARBA00005225"/>
    </source>
</evidence>
<dbReference type="Pfam" id="PF03630">
    <property type="entry name" value="Fumble"/>
    <property type="match status" value="1"/>
</dbReference>
<proteinExistence type="inferred from homology"/>
<evidence type="ECO:0000256" key="8">
    <source>
        <dbReference type="ARBA" id="ARBA00022596"/>
    </source>
</evidence>
<dbReference type="STRING" id="1555241.A0A4P9X1S5"/>
<comment type="subcellular location">
    <subcellularLocation>
        <location evidence="4">Cytoplasm</location>
    </subcellularLocation>
</comment>
<keyword evidence="7" id="KW-0963">Cytoplasm</keyword>
<gene>
    <name evidence="19" type="ORF">CAUPRSCDRAFT_6118</name>
    <name evidence="20" type="ORF">CXG81DRAFT_15336</name>
</gene>
<dbReference type="GO" id="GO:0005524">
    <property type="term" value="F:ATP binding"/>
    <property type="evidence" value="ECO:0007669"/>
    <property type="project" value="UniProtKB-KW"/>
</dbReference>
<evidence type="ECO:0000256" key="9">
    <source>
        <dbReference type="ARBA" id="ARBA00022679"/>
    </source>
</evidence>
<dbReference type="GO" id="GO:0046872">
    <property type="term" value="F:metal ion binding"/>
    <property type="evidence" value="ECO:0007669"/>
    <property type="project" value="UniProtKB-KW"/>
</dbReference>
<evidence type="ECO:0000256" key="16">
    <source>
        <dbReference type="ARBA" id="ARBA00023211"/>
    </source>
</evidence>
<evidence type="ECO:0000256" key="17">
    <source>
        <dbReference type="ARBA" id="ARBA00060870"/>
    </source>
</evidence>
<keyword evidence="22" id="KW-1185">Reference proteome</keyword>
<evidence type="ECO:0000256" key="6">
    <source>
        <dbReference type="ARBA" id="ARBA00012102"/>
    </source>
</evidence>
<dbReference type="InterPro" id="IPR002791">
    <property type="entry name" value="ARMT1-like_metal-bd"/>
</dbReference>
<dbReference type="InterPro" id="IPR036075">
    <property type="entry name" value="ARMT-1-like_metal-bd_sf"/>
</dbReference>
<evidence type="ECO:0000256" key="7">
    <source>
        <dbReference type="ARBA" id="ARBA00022490"/>
    </source>
</evidence>
<evidence type="ECO:0000313" key="19">
    <source>
        <dbReference type="EMBL" id="RKO97700.1"/>
    </source>
</evidence>
<evidence type="ECO:0000313" key="21">
    <source>
        <dbReference type="Proteomes" id="UP000268535"/>
    </source>
</evidence>
<dbReference type="FunFam" id="3.30.420.40:FF:000025">
    <property type="entry name" value="pantothenate kinase 2, mitochondrial"/>
    <property type="match status" value="1"/>
</dbReference>
<dbReference type="InterPro" id="IPR035073">
    <property type="entry name" value="At2g17340_3_helix_bundle"/>
</dbReference>
<evidence type="ECO:0000256" key="14">
    <source>
        <dbReference type="ARBA" id="ARBA00022840"/>
    </source>
</evidence>
<dbReference type="Proteomes" id="UP000274922">
    <property type="component" value="Unassembled WGS sequence"/>
</dbReference>
<evidence type="ECO:0000256" key="1">
    <source>
        <dbReference type="ARBA" id="ARBA00001206"/>
    </source>
</evidence>
<evidence type="ECO:0000313" key="22">
    <source>
        <dbReference type="Proteomes" id="UP000274922"/>
    </source>
</evidence>
<dbReference type="Proteomes" id="UP000268535">
    <property type="component" value="Unassembled WGS sequence"/>
</dbReference>
<dbReference type="InterPro" id="IPR004567">
    <property type="entry name" value="Type_II_PanK"/>
</dbReference>
<evidence type="ECO:0000256" key="2">
    <source>
        <dbReference type="ARBA" id="ARBA00001936"/>
    </source>
</evidence>
<keyword evidence="15" id="KW-0173">Coenzyme A biosynthesis</keyword>
<reference evidence="20" key="2">
    <citation type="submission" date="2018-04" db="EMBL/GenBank/DDBJ databases">
        <title>Leveraging single-cell genomics to expand the Fungal Tree of Life.</title>
        <authorList>
            <consortium name="DOE Joint Genome Institute"/>
            <person name="Ahrendt S.R."/>
            <person name="Quandt C.A."/>
            <person name="Ciobanu D."/>
            <person name="Clum A."/>
            <person name="Salamov A."/>
            <person name="Andreopoulos B."/>
            <person name="Cheng J.-F."/>
            <person name="Woyke T."/>
            <person name="Pelin A."/>
            <person name="Henrissat B."/>
            <person name="Benny G.L."/>
            <person name="Smith M.E."/>
            <person name="James T.Y."/>
            <person name="Grigoriev I.V."/>
        </authorList>
    </citation>
    <scope>NUCLEOTIDE SEQUENCE</scope>
    <source>
        <strain evidence="20">ATCC 52028</strain>
    </source>
</reference>
<comment type="pathway">
    <text evidence="5">Cofactor biosynthesis; coenzyme A biosynthesis; CoA from (R)-pantothenate: step 1/5.</text>
</comment>
<dbReference type="Pfam" id="PF01937">
    <property type="entry name" value="ARMT1-like_dom"/>
    <property type="match status" value="1"/>
</dbReference>
<evidence type="ECO:0000256" key="13">
    <source>
        <dbReference type="ARBA" id="ARBA00022801"/>
    </source>
</evidence>
<evidence type="ECO:0000256" key="12">
    <source>
        <dbReference type="ARBA" id="ARBA00022777"/>
    </source>
</evidence>
<dbReference type="Gene3D" id="3.30.420.510">
    <property type="match status" value="1"/>
</dbReference>
<reference evidence="19" key="3">
    <citation type="submission" date="2018-08" db="EMBL/GenBank/DDBJ databases">
        <title>Leveraging single-cell genomics to expand the Fungal Tree of Life.</title>
        <authorList>
            <consortium name="DOE Joint Genome Institute"/>
            <person name="Ahrendt S.R."/>
            <person name="Quandt C.A."/>
            <person name="Ciobanu D."/>
            <person name="Clum A."/>
            <person name="Salamov A."/>
            <person name="Andreopoulos B."/>
            <person name="Cheng J.-F."/>
            <person name="Woyke T."/>
            <person name="Pelin A."/>
            <person name="Henrissat B."/>
            <person name="Reynolds N."/>
            <person name="Benny G.L."/>
            <person name="Smith M.E."/>
            <person name="James T.Y."/>
            <person name="Grigoriev I.V."/>
        </authorList>
    </citation>
    <scope>NUCLEOTIDE SEQUENCE</scope>
    <source>
        <strain evidence="19">ATCC 52028</strain>
    </source>
</reference>
<comment type="similarity">
    <text evidence="17">Belongs to the type II pantothenate kinase family.</text>
</comment>
<dbReference type="InterPro" id="IPR043129">
    <property type="entry name" value="ATPase_NBD"/>
</dbReference>
<keyword evidence="9" id="KW-0808">Transferase</keyword>
<dbReference type="EC" id="2.7.1.33" evidence="6"/>
<dbReference type="Gene3D" id="3.30.420.40">
    <property type="match status" value="1"/>
</dbReference>
<comment type="catalytic activity">
    <reaction evidence="1">
        <text>(R)-pantothenate + ATP = (R)-4'-phosphopantothenate + ADP + H(+)</text>
        <dbReference type="Rhea" id="RHEA:16373"/>
        <dbReference type="ChEBI" id="CHEBI:10986"/>
        <dbReference type="ChEBI" id="CHEBI:15378"/>
        <dbReference type="ChEBI" id="CHEBI:29032"/>
        <dbReference type="ChEBI" id="CHEBI:30616"/>
        <dbReference type="ChEBI" id="CHEBI:456216"/>
        <dbReference type="EC" id="2.7.1.33"/>
    </reaction>
</comment>
<evidence type="ECO:0000256" key="4">
    <source>
        <dbReference type="ARBA" id="ARBA00004496"/>
    </source>
</evidence>
<dbReference type="PANTHER" id="PTHR12280:SF20">
    <property type="entry name" value="4'-PHOSPHOPANTETHEINE PHOSPHATASE"/>
    <property type="match status" value="1"/>
</dbReference>
<evidence type="ECO:0000256" key="10">
    <source>
        <dbReference type="ARBA" id="ARBA00022723"/>
    </source>
</evidence>
<dbReference type="Gene3D" id="1.20.1700.10">
    <property type="entry name" value="AF1104-like"/>
    <property type="match status" value="1"/>
</dbReference>
<dbReference type="GO" id="GO:0015937">
    <property type="term" value="P:coenzyme A biosynthetic process"/>
    <property type="evidence" value="ECO:0007669"/>
    <property type="project" value="UniProtKB-KW"/>
</dbReference>
<name>A0A4P9X1S5_9FUNG</name>
<protein>
    <recommendedName>
        <fullName evidence="6">pantothenate kinase</fullName>
        <ecNumber evidence="6">2.7.1.33</ecNumber>
    </recommendedName>
</protein>
<dbReference type="Gene3D" id="3.40.50.10880">
    <property type="entry name" value="Uncharacterised protein PF01937, DUF89, domain 3"/>
    <property type="match status" value="1"/>
</dbReference>
<keyword evidence="10" id="KW-0479">Metal-binding</keyword>
<dbReference type="SUPFAM" id="SSF111321">
    <property type="entry name" value="AF1104-like"/>
    <property type="match status" value="1"/>
</dbReference>
<evidence type="ECO:0000259" key="18">
    <source>
        <dbReference type="Pfam" id="PF01937"/>
    </source>
</evidence>
<dbReference type="PANTHER" id="PTHR12280">
    <property type="entry name" value="PANTOTHENATE KINASE"/>
    <property type="match status" value="1"/>
</dbReference>
<keyword evidence="14" id="KW-0067">ATP-binding</keyword>
<dbReference type="AlphaFoldDB" id="A0A4P9X1S5"/>
<dbReference type="SUPFAM" id="SSF53067">
    <property type="entry name" value="Actin-like ATPase domain"/>
    <property type="match status" value="2"/>
</dbReference>